<dbReference type="Proteomes" id="UP000824633">
    <property type="component" value="Chromosome"/>
</dbReference>
<keyword evidence="3" id="KW-1185">Reference proteome</keyword>
<feature type="domain" description="Putative restriction endonuclease" evidence="1">
    <location>
        <begin position="3"/>
        <end position="164"/>
    </location>
</feature>
<dbReference type="Pfam" id="PF05685">
    <property type="entry name" value="Uma2"/>
    <property type="match status" value="1"/>
</dbReference>
<dbReference type="InterPro" id="IPR012296">
    <property type="entry name" value="Nuclease_put_TT1808"/>
</dbReference>
<organism evidence="2 3">
    <name type="scientific">Clostridium gelidum</name>
    <dbReference type="NCBI Taxonomy" id="704125"/>
    <lineage>
        <taxon>Bacteria</taxon>
        <taxon>Bacillati</taxon>
        <taxon>Bacillota</taxon>
        <taxon>Clostridia</taxon>
        <taxon>Eubacteriales</taxon>
        <taxon>Clostridiaceae</taxon>
        <taxon>Clostridium</taxon>
    </lineage>
</organism>
<protein>
    <recommendedName>
        <fullName evidence="1">Putative restriction endonuclease domain-containing protein</fullName>
    </recommendedName>
</protein>
<dbReference type="CDD" id="cd06260">
    <property type="entry name" value="DUF820-like"/>
    <property type="match status" value="1"/>
</dbReference>
<evidence type="ECO:0000259" key="1">
    <source>
        <dbReference type="Pfam" id="PF05685"/>
    </source>
</evidence>
<sequence length="191" mass="22407">MENNLIKEEWINGIVMMSPRPQYNHMQIEGKIYMQLEKYFNGKCKVAIESSLFLTRDNPSELKKDFARLKELISAKKAEIIPDIAVYCDKEQIFKRGLLGIPQLIVEILSPSNSTDDTEIKKETYQKYGVPEYWIADPMTKKVFVYGLENEHYELKGEYKFLEEEIKSSRFSDLVVDIKDIELFEDDDDDI</sequence>
<name>A0ABM7TA85_9CLOT</name>
<evidence type="ECO:0000313" key="2">
    <source>
        <dbReference type="EMBL" id="BCZ48871.1"/>
    </source>
</evidence>
<proteinExistence type="predicted"/>
<dbReference type="PANTHER" id="PTHR34107">
    <property type="entry name" value="SLL0198 PROTEIN-RELATED"/>
    <property type="match status" value="1"/>
</dbReference>
<evidence type="ECO:0000313" key="3">
    <source>
        <dbReference type="Proteomes" id="UP000824633"/>
    </source>
</evidence>
<dbReference type="PANTHER" id="PTHR34107:SF4">
    <property type="entry name" value="SLL1222 PROTEIN"/>
    <property type="match status" value="1"/>
</dbReference>
<dbReference type="Gene3D" id="3.90.1570.10">
    <property type="entry name" value="tt1808, chain A"/>
    <property type="match status" value="1"/>
</dbReference>
<accession>A0ABM7TA85</accession>
<gene>
    <name evidence="2" type="ORF">psyc5s11_49380</name>
</gene>
<dbReference type="SUPFAM" id="SSF52980">
    <property type="entry name" value="Restriction endonuclease-like"/>
    <property type="match status" value="1"/>
</dbReference>
<dbReference type="InterPro" id="IPR011335">
    <property type="entry name" value="Restrct_endonuc-II-like"/>
</dbReference>
<dbReference type="RefSeq" id="WP_224035103.1">
    <property type="nucleotide sequence ID" value="NZ_AP024849.1"/>
</dbReference>
<dbReference type="InterPro" id="IPR008538">
    <property type="entry name" value="Uma2"/>
</dbReference>
<dbReference type="EMBL" id="AP024849">
    <property type="protein sequence ID" value="BCZ48871.1"/>
    <property type="molecule type" value="Genomic_DNA"/>
</dbReference>
<reference evidence="3" key="1">
    <citation type="submission" date="2021-07" db="EMBL/GenBank/DDBJ databases">
        <title>Complete genome sequencing of a Clostridium isolate.</title>
        <authorList>
            <person name="Ueki A."/>
            <person name="Tonouchi A."/>
        </authorList>
    </citation>
    <scope>NUCLEOTIDE SEQUENCE [LARGE SCALE GENOMIC DNA]</scope>
    <source>
        <strain evidence="3">C5S11</strain>
    </source>
</reference>